<keyword evidence="2" id="KW-0902">Two-component regulatory system</keyword>
<dbReference type="Pfam" id="PF00027">
    <property type="entry name" value="cNMP_binding"/>
    <property type="match status" value="1"/>
</dbReference>
<proteinExistence type="predicted"/>
<dbReference type="PROSITE" id="PS50110">
    <property type="entry name" value="RESPONSE_REGULATORY"/>
    <property type="match status" value="1"/>
</dbReference>
<dbReference type="AlphaFoldDB" id="A0AAE4BTD1"/>
<dbReference type="InterPro" id="IPR000595">
    <property type="entry name" value="cNMP-bd_dom"/>
</dbReference>
<feature type="modified residue" description="4-aspartylphosphate" evidence="6">
    <location>
        <position position="54"/>
    </location>
</feature>
<dbReference type="InterPro" id="IPR039420">
    <property type="entry name" value="WalR-like"/>
</dbReference>
<evidence type="ECO:0000256" key="2">
    <source>
        <dbReference type="ARBA" id="ARBA00023012"/>
    </source>
</evidence>
<evidence type="ECO:0000313" key="10">
    <source>
        <dbReference type="EMBL" id="MDR6239815.1"/>
    </source>
</evidence>
<feature type="domain" description="Cyclic nucleotide-binding" evidence="7">
    <location>
        <begin position="142"/>
        <end position="262"/>
    </location>
</feature>
<keyword evidence="3" id="KW-0805">Transcription regulation</keyword>
<dbReference type="PRINTS" id="PR00034">
    <property type="entry name" value="HTHCRP"/>
</dbReference>
<dbReference type="Gene3D" id="1.10.10.10">
    <property type="entry name" value="Winged helix-like DNA-binding domain superfamily/Winged helix DNA-binding domain"/>
    <property type="match status" value="1"/>
</dbReference>
<evidence type="ECO:0000256" key="5">
    <source>
        <dbReference type="ARBA" id="ARBA00023163"/>
    </source>
</evidence>
<dbReference type="InterPro" id="IPR001789">
    <property type="entry name" value="Sig_transdc_resp-reg_receiver"/>
</dbReference>
<evidence type="ECO:0000256" key="3">
    <source>
        <dbReference type="ARBA" id="ARBA00023015"/>
    </source>
</evidence>
<evidence type="ECO:0000259" key="7">
    <source>
        <dbReference type="PROSITE" id="PS50042"/>
    </source>
</evidence>
<dbReference type="CDD" id="cd00092">
    <property type="entry name" value="HTH_CRP"/>
    <property type="match status" value="1"/>
</dbReference>
<gene>
    <name evidence="10" type="ORF">HNQ88_002863</name>
</gene>
<dbReference type="SMART" id="SM00100">
    <property type="entry name" value="cNMP"/>
    <property type="match status" value="1"/>
</dbReference>
<dbReference type="SUPFAM" id="SSF46785">
    <property type="entry name" value="Winged helix' DNA-binding domain"/>
    <property type="match status" value="1"/>
</dbReference>
<dbReference type="EMBL" id="JAVDQD010000003">
    <property type="protein sequence ID" value="MDR6239815.1"/>
    <property type="molecule type" value="Genomic_DNA"/>
</dbReference>
<dbReference type="GO" id="GO:0000156">
    <property type="term" value="F:phosphorelay response regulator activity"/>
    <property type="evidence" value="ECO:0007669"/>
    <property type="project" value="TreeGrafter"/>
</dbReference>
<dbReference type="Proteomes" id="UP001185092">
    <property type="component" value="Unassembled WGS sequence"/>
</dbReference>
<protein>
    <submittedName>
        <fullName evidence="10">CRP-like cAMP-binding protein/CheY-like chemotaxis protein</fullName>
    </submittedName>
</protein>
<evidence type="ECO:0000256" key="1">
    <source>
        <dbReference type="ARBA" id="ARBA00022553"/>
    </source>
</evidence>
<evidence type="ECO:0000259" key="9">
    <source>
        <dbReference type="PROSITE" id="PS51063"/>
    </source>
</evidence>
<keyword evidence="5" id="KW-0804">Transcription</keyword>
<evidence type="ECO:0000259" key="8">
    <source>
        <dbReference type="PROSITE" id="PS50110"/>
    </source>
</evidence>
<dbReference type="PROSITE" id="PS51063">
    <property type="entry name" value="HTH_CRP_2"/>
    <property type="match status" value="1"/>
</dbReference>
<dbReference type="InterPro" id="IPR018490">
    <property type="entry name" value="cNMP-bd_dom_sf"/>
</dbReference>
<dbReference type="InterPro" id="IPR011006">
    <property type="entry name" value="CheY-like_superfamily"/>
</dbReference>
<keyword evidence="1 6" id="KW-0597">Phosphoprotein</keyword>
<dbReference type="GO" id="GO:0006355">
    <property type="term" value="P:regulation of DNA-templated transcription"/>
    <property type="evidence" value="ECO:0007669"/>
    <property type="project" value="InterPro"/>
</dbReference>
<keyword evidence="4" id="KW-0238">DNA-binding</keyword>
<dbReference type="GO" id="GO:0005829">
    <property type="term" value="C:cytosol"/>
    <property type="evidence" value="ECO:0007669"/>
    <property type="project" value="TreeGrafter"/>
</dbReference>
<dbReference type="Gene3D" id="2.60.120.10">
    <property type="entry name" value="Jelly Rolls"/>
    <property type="match status" value="1"/>
</dbReference>
<dbReference type="InterPro" id="IPR036390">
    <property type="entry name" value="WH_DNA-bd_sf"/>
</dbReference>
<dbReference type="PROSITE" id="PS50042">
    <property type="entry name" value="CNMP_BINDING_3"/>
    <property type="match status" value="1"/>
</dbReference>
<dbReference type="SMART" id="SM00448">
    <property type="entry name" value="REC"/>
    <property type="match status" value="1"/>
</dbReference>
<comment type="caution">
    <text evidence="10">The sequence shown here is derived from an EMBL/GenBank/DDBJ whole genome shotgun (WGS) entry which is preliminary data.</text>
</comment>
<dbReference type="GO" id="GO:0000976">
    <property type="term" value="F:transcription cis-regulatory region binding"/>
    <property type="evidence" value="ECO:0007669"/>
    <property type="project" value="TreeGrafter"/>
</dbReference>
<keyword evidence="11" id="KW-1185">Reference proteome</keyword>
<dbReference type="Pfam" id="PF13545">
    <property type="entry name" value="HTH_Crp_2"/>
    <property type="match status" value="1"/>
</dbReference>
<feature type="domain" description="Response regulatory" evidence="8">
    <location>
        <begin position="5"/>
        <end position="121"/>
    </location>
</feature>
<sequence length="358" mass="40836">MANNKILLIEDNVDMRENTAEILELANYEVITAENGKMGVEIAQKELPDLIICDIMMPMLDGYGVLYLLSKSTATASIPFIFLTAKAERADIRKGMNLGADDYLTKPFDDMELLNAIESRLKKSEIIHKHFNQDVEGINSFFNEAVENSAVRKLSENRKVKKYKKKEIIFHEDSVPNGVYFISKGKVKGFKTNEDAKEYITGLYGEGDFFGHMPLLEQTQYTETAMALEESEICFIPKEDFFEIMNTSKDVSYKFIKILANNLKEKEERLLNLAYNTVRQRVAEALLLLAEHYQKEESNSPFTIAITREDLANIVGTSTESVIRTLADFKDEELIVIKGRNVEILDLARLRSVMNGFY</sequence>
<dbReference type="SMART" id="SM00419">
    <property type="entry name" value="HTH_CRP"/>
    <property type="match status" value="1"/>
</dbReference>
<dbReference type="InterPro" id="IPR014710">
    <property type="entry name" value="RmlC-like_jellyroll"/>
</dbReference>
<feature type="domain" description="HTH crp-type" evidence="9">
    <location>
        <begin position="276"/>
        <end position="348"/>
    </location>
</feature>
<dbReference type="PANTHER" id="PTHR48111">
    <property type="entry name" value="REGULATOR OF RPOS"/>
    <property type="match status" value="1"/>
</dbReference>
<dbReference type="SUPFAM" id="SSF52172">
    <property type="entry name" value="CheY-like"/>
    <property type="match status" value="1"/>
</dbReference>
<dbReference type="Gene3D" id="3.40.50.2300">
    <property type="match status" value="1"/>
</dbReference>
<dbReference type="SUPFAM" id="SSF51206">
    <property type="entry name" value="cAMP-binding domain-like"/>
    <property type="match status" value="1"/>
</dbReference>
<dbReference type="RefSeq" id="WP_309939605.1">
    <property type="nucleotide sequence ID" value="NZ_AP025305.1"/>
</dbReference>
<dbReference type="Pfam" id="PF00072">
    <property type="entry name" value="Response_reg"/>
    <property type="match status" value="1"/>
</dbReference>
<evidence type="ECO:0000256" key="6">
    <source>
        <dbReference type="PROSITE-ProRule" id="PRU00169"/>
    </source>
</evidence>
<reference evidence="10" key="1">
    <citation type="submission" date="2023-07" db="EMBL/GenBank/DDBJ databases">
        <title>Genomic Encyclopedia of Type Strains, Phase IV (KMG-IV): sequencing the most valuable type-strain genomes for metagenomic binning, comparative biology and taxonomic classification.</title>
        <authorList>
            <person name="Goeker M."/>
        </authorList>
    </citation>
    <scope>NUCLEOTIDE SEQUENCE</scope>
    <source>
        <strain evidence="10">DSM 26174</strain>
    </source>
</reference>
<dbReference type="InterPro" id="IPR036388">
    <property type="entry name" value="WH-like_DNA-bd_sf"/>
</dbReference>
<evidence type="ECO:0000256" key="4">
    <source>
        <dbReference type="ARBA" id="ARBA00023125"/>
    </source>
</evidence>
<dbReference type="CDD" id="cd00038">
    <property type="entry name" value="CAP_ED"/>
    <property type="match status" value="1"/>
</dbReference>
<evidence type="ECO:0000313" key="11">
    <source>
        <dbReference type="Proteomes" id="UP001185092"/>
    </source>
</evidence>
<dbReference type="GO" id="GO:0032993">
    <property type="term" value="C:protein-DNA complex"/>
    <property type="evidence" value="ECO:0007669"/>
    <property type="project" value="TreeGrafter"/>
</dbReference>
<organism evidence="10 11">
    <name type="scientific">Aureibacter tunicatorum</name>
    <dbReference type="NCBI Taxonomy" id="866807"/>
    <lineage>
        <taxon>Bacteria</taxon>
        <taxon>Pseudomonadati</taxon>
        <taxon>Bacteroidota</taxon>
        <taxon>Cytophagia</taxon>
        <taxon>Cytophagales</taxon>
        <taxon>Persicobacteraceae</taxon>
        <taxon>Aureibacter</taxon>
    </lineage>
</organism>
<name>A0AAE4BTD1_9BACT</name>
<dbReference type="PANTHER" id="PTHR48111:SF4">
    <property type="entry name" value="DNA-BINDING DUAL TRANSCRIPTIONAL REGULATOR OMPR"/>
    <property type="match status" value="1"/>
</dbReference>
<dbReference type="InterPro" id="IPR012318">
    <property type="entry name" value="HTH_CRP"/>
</dbReference>
<accession>A0AAE4BTD1</accession>
<dbReference type="CDD" id="cd17574">
    <property type="entry name" value="REC_OmpR"/>
    <property type="match status" value="1"/>
</dbReference>